<evidence type="ECO:0000256" key="2">
    <source>
        <dbReference type="ARBA" id="ARBA00022679"/>
    </source>
</evidence>
<organism evidence="6 7">
    <name type="scientific">Planomonospora venezuelensis</name>
    <dbReference type="NCBI Taxonomy" id="1999"/>
    <lineage>
        <taxon>Bacteria</taxon>
        <taxon>Bacillati</taxon>
        <taxon>Actinomycetota</taxon>
        <taxon>Actinomycetes</taxon>
        <taxon>Streptosporangiales</taxon>
        <taxon>Streptosporangiaceae</taxon>
        <taxon>Planomonospora</taxon>
    </lineage>
</organism>
<dbReference type="EMBL" id="JACHJJ010000039">
    <property type="protein sequence ID" value="MBB5967781.1"/>
    <property type="molecule type" value="Genomic_DNA"/>
</dbReference>
<dbReference type="PANTHER" id="PTHR11085:SF4">
    <property type="entry name" value="NAD-DEPENDENT PROTEIN DEACYLASE"/>
    <property type="match status" value="1"/>
</dbReference>
<dbReference type="Gene3D" id="3.30.1600.10">
    <property type="entry name" value="SIR2/SIRT2 'Small Domain"/>
    <property type="match status" value="1"/>
</dbReference>
<keyword evidence="4" id="KW-0862">Zinc</keyword>
<dbReference type="AlphaFoldDB" id="A0A841DCD0"/>
<dbReference type="RefSeq" id="WP_184948490.1">
    <property type="nucleotide sequence ID" value="NZ_BAAAWZ010000001.1"/>
</dbReference>
<dbReference type="GO" id="GO:0070403">
    <property type="term" value="F:NAD+ binding"/>
    <property type="evidence" value="ECO:0007669"/>
    <property type="project" value="InterPro"/>
</dbReference>
<feature type="binding site" evidence="4">
    <location>
        <position position="120"/>
    </location>
    <ligand>
        <name>Zn(2+)</name>
        <dbReference type="ChEBI" id="CHEBI:29105"/>
    </ligand>
</feature>
<keyword evidence="3" id="KW-0520">NAD</keyword>
<evidence type="ECO:0000259" key="5">
    <source>
        <dbReference type="PROSITE" id="PS50305"/>
    </source>
</evidence>
<proteinExistence type="predicted"/>
<dbReference type="GO" id="GO:0046872">
    <property type="term" value="F:metal ion binding"/>
    <property type="evidence" value="ECO:0007669"/>
    <property type="project" value="UniProtKB-KW"/>
</dbReference>
<reference evidence="6 7" key="1">
    <citation type="submission" date="2020-08" db="EMBL/GenBank/DDBJ databases">
        <title>Genomic Encyclopedia of Type Strains, Phase III (KMG-III): the genomes of soil and plant-associated and newly described type strains.</title>
        <authorList>
            <person name="Whitman W."/>
        </authorList>
    </citation>
    <scope>NUCLEOTIDE SEQUENCE [LARGE SCALE GENOMIC DNA]</scope>
    <source>
        <strain evidence="6 7">CECT 3303</strain>
    </source>
</reference>
<feature type="binding site" evidence="4">
    <location>
        <position position="142"/>
    </location>
    <ligand>
        <name>Zn(2+)</name>
        <dbReference type="ChEBI" id="CHEBI:29105"/>
    </ligand>
</feature>
<dbReference type="Pfam" id="PF02146">
    <property type="entry name" value="SIR2"/>
    <property type="match status" value="1"/>
</dbReference>
<dbReference type="InterPro" id="IPR026590">
    <property type="entry name" value="Ssirtuin_cat_dom"/>
</dbReference>
<evidence type="ECO:0000313" key="6">
    <source>
        <dbReference type="EMBL" id="MBB5967781.1"/>
    </source>
</evidence>
<dbReference type="PROSITE" id="PS50305">
    <property type="entry name" value="SIRTUIN"/>
    <property type="match status" value="1"/>
</dbReference>
<dbReference type="Proteomes" id="UP000562352">
    <property type="component" value="Unassembled WGS sequence"/>
</dbReference>
<gene>
    <name evidence="6" type="ORF">FHS22_007094</name>
</gene>
<dbReference type="SUPFAM" id="SSF52467">
    <property type="entry name" value="DHS-like NAD/FAD-binding domain"/>
    <property type="match status" value="1"/>
</dbReference>
<sequence length="241" mass="25673">MSAITVLTGAGISTESGIPDYRGPAGLWRADPGYQKLVTIDHYLADPDVRRRSWLFRRDSPAWGAGPNPAHLALVELEKAGKLDRIITQNVDGLHQKAGSDPRRVLELHGNMFGVACTGCAARSTLREALDRIDAGEPDPACPECGGILKTTTVMFGEALPQETTAEAIRAAERCEVFVAIGTSLQVQPAASLARLAAESGARLVIVNGEPTPYDDLAAEVIHDPIGLAVPRLLARLTAEH</sequence>
<keyword evidence="4" id="KW-0479">Metal-binding</keyword>
<dbReference type="InterPro" id="IPR029035">
    <property type="entry name" value="DHS-like_NAD/FAD-binding_dom"/>
</dbReference>
<dbReference type="InterPro" id="IPR026591">
    <property type="entry name" value="Sirtuin_cat_small_dom_sf"/>
</dbReference>
<evidence type="ECO:0000256" key="1">
    <source>
        <dbReference type="ARBA" id="ARBA00012928"/>
    </source>
</evidence>
<protein>
    <recommendedName>
        <fullName evidence="1">protein acetyllysine N-acetyltransferase</fullName>
        <ecNumber evidence="1">2.3.1.286</ecNumber>
    </recommendedName>
</protein>
<dbReference type="InterPro" id="IPR003000">
    <property type="entry name" value="Sirtuin"/>
</dbReference>
<evidence type="ECO:0000313" key="7">
    <source>
        <dbReference type="Proteomes" id="UP000562352"/>
    </source>
</evidence>
<feature type="binding site" evidence="4">
    <location>
        <position position="145"/>
    </location>
    <ligand>
        <name>Zn(2+)</name>
        <dbReference type="ChEBI" id="CHEBI:29105"/>
    </ligand>
</feature>
<evidence type="ECO:0000256" key="4">
    <source>
        <dbReference type="PROSITE-ProRule" id="PRU00236"/>
    </source>
</evidence>
<feature type="active site" description="Proton acceptor" evidence="4">
    <location>
        <position position="109"/>
    </location>
</feature>
<keyword evidence="7" id="KW-1185">Reference proteome</keyword>
<dbReference type="InterPro" id="IPR050134">
    <property type="entry name" value="NAD-dep_sirtuin_deacylases"/>
</dbReference>
<dbReference type="CDD" id="cd01407">
    <property type="entry name" value="SIR2-fam"/>
    <property type="match status" value="1"/>
</dbReference>
<feature type="binding site" evidence="4">
    <location>
        <position position="117"/>
    </location>
    <ligand>
        <name>Zn(2+)</name>
        <dbReference type="ChEBI" id="CHEBI:29105"/>
    </ligand>
</feature>
<feature type="domain" description="Deacetylase sirtuin-type" evidence="5">
    <location>
        <begin position="1"/>
        <end position="241"/>
    </location>
</feature>
<keyword evidence="2" id="KW-0808">Transferase</keyword>
<name>A0A841DCD0_PLAVE</name>
<accession>A0A841DCD0</accession>
<dbReference type="PANTHER" id="PTHR11085">
    <property type="entry name" value="NAD-DEPENDENT PROTEIN DEACYLASE SIRTUIN-5, MITOCHONDRIAL-RELATED"/>
    <property type="match status" value="1"/>
</dbReference>
<dbReference type="Gene3D" id="3.40.50.1220">
    <property type="entry name" value="TPP-binding domain"/>
    <property type="match status" value="1"/>
</dbReference>
<evidence type="ECO:0000256" key="3">
    <source>
        <dbReference type="ARBA" id="ARBA00023027"/>
    </source>
</evidence>
<dbReference type="GO" id="GO:0017136">
    <property type="term" value="F:histone deacetylase activity, NAD-dependent"/>
    <property type="evidence" value="ECO:0007669"/>
    <property type="project" value="TreeGrafter"/>
</dbReference>
<keyword evidence="6" id="KW-0378">Hydrolase</keyword>
<dbReference type="GO" id="GO:0016787">
    <property type="term" value="F:hydrolase activity"/>
    <property type="evidence" value="ECO:0007669"/>
    <property type="project" value="UniProtKB-KW"/>
</dbReference>
<dbReference type="EC" id="2.3.1.286" evidence="1"/>
<comment type="caution">
    <text evidence="6">The sequence shown here is derived from an EMBL/GenBank/DDBJ whole genome shotgun (WGS) entry which is preliminary data.</text>
</comment>